<evidence type="ECO:0000313" key="5">
    <source>
        <dbReference type="EMBL" id="AZP11423.1"/>
    </source>
</evidence>
<dbReference type="AlphaFoldDB" id="A0A3Q9BQJ0"/>
<accession>A0A3Q9BQJ0</accession>
<dbReference type="EMBL" id="CP034464">
    <property type="protein sequence ID" value="AZP11423.1"/>
    <property type="molecule type" value="Genomic_DNA"/>
</dbReference>
<feature type="chain" id="PRO_5018522391" description="Leucine-binding protein domain-containing protein" evidence="3">
    <location>
        <begin position="27"/>
        <end position="375"/>
    </location>
</feature>
<dbReference type="KEGG" id="upv:EJN92_05075"/>
<evidence type="ECO:0000256" key="2">
    <source>
        <dbReference type="ARBA" id="ARBA00022729"/>
    </source>
</evidence>
<keyword evidence="2 3" id="KW-0732">Signal</keyword>
<dbReference type="PANTHER" id="PTHR47235">
    <property type="entry name" value="BLR6548 PROTEIN"/>
    <property type="match status" value="1"/>
</dbReference>
<keyword evidence="6" id="KW-1185">Reference proteome</keyword>
<dbReference type="CDD" id="cd06326">
    <property type="entry name" value="PBP1_ABC_ligand_binding-like"/>
    <property type="match status" value="1"/>
</dbReference>
<proteinExistence type="inferred from homology"/>
<dbReference type="InterPro" id="IPR028081">
    <property type="entry name" value="Leu-bd"/>
</dbReference>
<sequence>MRAVSKMVLSSAVGLLLTSVVLPALAEKIVVGQSVELSGQATGKEGMQGAQLFFNWINSNQGGVNGRKIELITYDDQRDPQKTKENTLKLIKEDRAVALLGYRSTPTVQAVLPLLEKNKIPLVAPFSGSQSLYKPMHPYVFNLRASYQDEAAKMVESLALMQIKNIAILYQDDAFGKDGLAGFEMHLAARKLNASVIAKYDRKDLNVDAAVASIMAANPAAVLMACTPSACADFIKKVKTAGRLPQFMMLSNVNSEEFFTSLGKHGRGVGVVQVMPAPRNIGVPVVREFQHALKAASNPPPVTSAVLEGFIAAKLLTEGLRRSGANLSSQRLVTALETMSDFDLGGITLQYGSGQHMGSNFVEMSIVDQNGKMMR</sequence>
<dbReference type="Pfam" id="PF13458">
    <property type="entry name" value="Peripla_BP_6"/>
    <property type="match status" value="1"/>
</dbReference>
<feature type="domain" description="Leucine-binding protein" evidence="4">
    <location>
        <begin position="29"/>
        <end position="357"/>
    </location>
</feature>
<protein>
    <recommendedName>
        <fullName evidence="4">Leucine-binding protein domain-containing protein</fullName>
    </recommendedName>
</protein>
<dbReference type="OrthoDB" id="9777352at2"/>
<dbReference type="PANTHER" id="PTHR47235:SF1">
    <property type="entry name" value="BLR6548 PROTEIN"/>
    <property type="match status" value="1"/>
</dbReference>
<dbReference type="Gene3D" id="3.40.50.2300">
    <property type="match status" value="2"/>
</dbReference>
<dbReference type="InterPro" id="IPR028082">
    <property type="entry name" value="Peripla_BP_I"/>
</dbReference>
<comment type="similarity">
    <text evidence="1">Belongs to the leucine-binding protein family.</text>
</comment>
<organism evidence="5 6">
    <name type="scientific">Undibacterium parvum</name>
    <dbReference type="NCBI Taxonomy" id="401471"/>
    <lineage>
        <taxon>Bacteria</taxon>
        <taxon>Pseudomonadati</taxon>
        <taxon>Pseudomonadota</taxon>
        <taxon>Betaproteobacteria</taxon>
        <taxon>Burkholderiales</taxon>
        <taxon>Oxalobacteraceae</taxon>
        <taxon>Undibacterium</taxon>
    </lineage>
</organism>
<dbReference type="Proteomes" id="UP000275663">
    <property type="component" value="Chromosome"/>
</dbReference>
<evidence type="ECO:0000259" key="4">
    <source>
        <dbReference type="Pfam" id="PF13458"/>
    </source>
</evidence>
<evidence type="ECO:0000256" key="1">
    <source>
        <dbReference type="ARBA" id="ARBA00010062"/>
    </source>
</evidence>
<gene>
    <name evidence="5" type="ORF">EJN92_05075</name>
</gene>
<evidence type="ECO:0000256" key="3">
    <source>
        <dbReference type="SAM" id="SignalP"/>
    </source>
</evidence>
<dbReference type="SUPFAM" id="SSF53822">
    <property type="entry name" value="Periplasmic binding protein-like I"/>
    <property type="match status" value="1"/>
</dbReference>
<dbReference type="RefSeq" id="WP_126126811.1">
    <property type="nucleotide sequence ID" value="NZ_CP034464.1"/>
</dbReference>
<evidence type="ECO:0000313" key="6">
    <source>
        <dbReference type="Proteomes" id="UP000275663"/>
    </source>
</evidence>
<feature type="signal peptide" evidence="3">
    <location>
        <begin position="1"/>
        <end position="26"/>
    </location>
</feature>
<name>A0A3Q9BQJ0_9BURK</name>
<reference evidence="5 6" key="1">
    <citation type="journal article" date="2011" name="Int. J. Syst. Evol. Microbiol.">
        <title>Description of Undibacterium oligocarboniphilum sp. nov., isolated from purified water, and Undibacterium pigrum strain CCUG 49012 as the type strain of Undibacterium parvum sp. nov., and emended descriptions of the genus Undibacterium and the species Undibacterium pigrum.</title>
        <authorList>
            <person name="Eder W."/>
            <person name="Wanner G."/>
            <person name="Ludwig W."/>
            <person name="Busse H.J."/>
            <person name="Ziemke-Kageler F."/>
            <person name="Lang E."/>
        </authorList>
    </citation>
    <scope>NUCLEOTIDE SEQUENCE [LARGE SCALE GENOMIC DNA]</scope>
    <source>
        <strain evidence="5 6">DSM 23061</strain>
    </source>
</reference>